<sequence length="339" mass="35191">MSNTDPSIAGMRISRTGLGAWSFGGSDWGPQDDADSIATVHEAVSSGVNWIDTAPAYGMGHSEEVVGRALAGLPEADRPYVFTKCGLVPDERGLRKIMDARSVRRELEGSLRRLGVDHIDLYQVHWPGDGGLLAWGPVTDDPAGPDLGTPLEEYWATMAELKKEGKVRAIGLSNHGVDELKRAAAVAPVDAVQPPFSALDRTAADVLAWCAASGAGAIVYQSLKSGLLTGAFSAARVAALPEGDWRRGAPDFTTGLPANLAVADALTRVAVRHGVTTSAVAVGWALAWPGAAGAIVGARRPGQIADWSAAASLRLTEADLDEIAGALTAHAADAGPVRP</sequence>
<accession>A0ABV9XJJ2</accession>
<keyword evidence="1" id="KW-0560">Oxidoreductase</keyword>
<dbReference type="CDD" id="cd19102">
    <property type="entry name" value="AKR_unchar"/>
    <property type="match status" value="1"/>
</dbReference>
<reference evidence="4" key="1">
    <citation type="journal article" date="2019" name="Int. J. Syst. Evol. Microbiol.">
        <title>The Global Catalogue of Microorganisms (GCM) 10K type strain sequencing project: providing services to taxonomists for standard genome sequencing and annotation.</title>
        <authorList>
            <consortium name="The Broad Institute Genomics Platform"/>
            <consortium name="The Broad Institute Genome Sequencing Center for Infectious Disease"/>
            <person name="Wu L."/>
            <person name="Ma J."/>
        </authorList>
    </citation>
    <scope>NUCLEOTIDE SEQUENCE [LARGE SCALE GENOMIC DNA]</scope>
    <source>
        <strain evidence="4">CGMCC 4.1648</strain>
    </source>
</reference>
<dbReference type="RefSeq" id="WP_345691160.1">
    <property type="nucleotide sequence ID" value="NZ_BAABIT010000001.1"/>
</dbReference>
<evidence type="ECO:0000259" key="2">
    <source>
        <dbReference type="Pfam" id="PF00248"/>
    </source>
</evidence>
<dbReference type="Pfam" id="PF00248">
    <property type="entry name" value="Aldo_ket_red"/>
    <property type="match status" value="1"/>
</dbReference>
<dbReference type="SUPFAM" id="SSF51430">
    <property type="entry name" value="NAD(P)-linked oxidoreductase"/>
    <property type="match status" value="1"/>
</dbReference>
<dbReference type="Gene3D" id="3.20.20.100">
    <property type="entry name" value="NADP-dependent oxidoreductase domain"/>
    <property type="match status" value="1"/>
</dbReference>
<feature type="domain" description="NADP-dependent oxidoreductase" evidence="2">
    <location>
        <begin position="17"/>
        <end position="325"/>
    </location>
</feature>
<evidence type="ECO:0000256" key="1">
    <source>
        <dbReference type="ARBA" id="ARBA00023002"/>
    </source>
</evidence>
<gene>
    <name evidence="3" type="ORF">ACFPM3_22370</name>
</gene>
<dbReference type="InterPro" id="IPR050523">
    <property type="entry name" value="AKR_Detox_Biosynth"/>
</dbReference>
<dbReference type="PRINTS" id="PR00069">
    <property type="entry name" value="ALDKETRDTASE"/>
</dbReference>
<dbReference type="Proteomes" id="UP001595829">
    <property type="component" value="Unassembled WGS sequence"/>
</dbReference>
<evidence type="ECO:0000313" key="4">
    <source>
        <dbReference type="Proteomes" id="UP001595829"/>
    </source>
</evidence>
<organism evidence="3 4">
    <name type="scientific">Streptomyces coeruleoprunus</name>
    <dbReference type="NCBI Taxonomy" id="285563"/>
    <lineage>
        <taxon>Bacteria</taxon>
        <taxon>Bacillati</taxon>
        <taxon>Actinomycetota</taxon>
        <taxon>Actinomycetes</taxon>
        <taxon>Kitasatosporales</taxon>
        <taxon>Streptomycetaceae</taxon>
        <taxon>Streptomyces</taxon>
    </lineage>
</organism>
<dbReference type="InterPro" id="IPR036812">
    <property type="entry name" value="NAD(P)_OxRdtase_dom_sf"/>
</dbReference>
<dbReference type="InterPro" id="IPR020471">
    <property type="entry name" value="AKR"/>
</dbReference>
<evidence type="ECO:0000313" key="3">
    <source>
        <dbReference type="EMBL" id="MFC5024873.1"/>
    </source>
</evidence>
<proteinExistence type="predicted"/>
<name>A0ABV9XJJ2_9ACTN</name>
<protein>
    <submittedName>
        <fullName evidence="3">Aldo/keto reductase</fullName>
    </submittedName>
</protein>
<dbReference type="PANTHER" id="PTHR43364:SF4">
    <property type="entry name" value="NAD(P)-LINKED OXIDOREDUCTASE SUPERFAMILY PROTEIN"/>
    <property type="match status" value="1"/>
</dbReference>
<dbReference type="EMBL" id="JBHSJD010000017">
    <property type="protein sequence ID" value="MFC5024873.1"/>
    <property type="molecule type" value="Genomic_DNA"/>
</dbReference>
<comment type="caution">
    <text evidence="3">The sequence shown here is derived from an EMBL/GenBank/DDBJ whole genome shotgun (WGS) entry which is preliminary data.</text>
</comment>
<dbReference type="InterPro" id="IPR023210">
    <property type="entry name" value="NADP_OxRdtase_dom"/>
</dbReference>
<keyword evidence="4" id="KW-1185">Reference proteome</keyword>
<dbReference type="PANTHER" id="PTHR43364">
    <property type="entry name" value="NADH-SPECIFIC METHYLGLYOXAL REDUCTASE-RELATED"/>
    <property type="match status" value="1"/>
</dbReference>